<gene>
    <name evidence="6" type="ORF">ACFQVC_39340</name>
</gene>
<name>A0ABW2JVN7_9ACTN</name>
<evidence type="ECO:0000256" key="1">
    <source>
        <dbReference type="ARBA" id="ARBA00008467"/>
    </source>
</evidence>
<dbReference type="PANTHER" id="PTHR11712">
    <property type="entry name" value="POLYKETIDE SYNTHASE-RELATED"/>
    <property type="match status" value="1"/>
</dbReference>
<protein>
    <submittedName>
        <fullName evidence="6">Ketosynthase chain-length factor</fullName>
    </submittedName>
</protein>
<evidence type="ECO:0000256" key="3">
    <source>
        <dbReference type="ARBA" id="ARBA00023315"/>
    </source>
</evidence>
<dbReference type="SMART" id="SM00825">
    <property type="entry name" value="PKS_KS"/>
    <property type="match status" value="1"/>
</dbReference>
<evidence type="ECO:0000256" key="2">
    <source>
        <dbReference type="ARBA" id="ARBA00022679"/>
    </source>
</evidence>
<dbReference type="InterPro" id="IPR000794">
    <property type="entry name" value="Beta-ketoacyl_synthase"/>
</dbReference>
<dbReference type="EMBL" id="JBHTCF010000030">
    <property type="protein sequence ID" value="MFC7310254.1"/>
    <property type="molecule type" value="Genomic_DNA"/>
</dbReference>
<evidence type="ECO:0000313" key="6">
    <source>
        <dbReference type="EMBL" id="MFC7310254.1"/>
    </source>
</evidence>
<sequence length="436" mass="44522">MSTAVALTSDLDRAPGLALVPAPAPAARAAASATRTTTAVVTGIGVAAPGGLGTEAWWEAVLNSVSGIREISRFDASGYPVRIAGEVPGFVDAEHVSDRLLPQTDRVTRLALAAAREAVSDTGADLAQLPQYGAGVVTASSAGGFEFGQRELQALWSKGSQHVSAYQSFAWFNAVNTGQISIQHGMRGASGVIVSEQAGGLDAAAQARRQIRKGARLVITGGIDSALCPWGWAAHLAGGGLSANPEADRAYRPFDADADGHVVGEGGALLVLEDAEHARRRGAQVYGVLAGHAATFDGGGAPRLTEAARLALADAGAEPDDIDVVFADGAGERAADRAEAQTITELFGPRGVPVTVPKSMSGRLLAGGSALDLAAALLSLRDQVIPPTTGTRRVAEDCPVDLVTGAPRRGVRLRGALVLARGRGGFNSAVVVRATD</sequence>
<dbReference type="Pfam" id="PF00109">
    <property type="entry name" value="ketoacyl-synt"/>
    <property type="match status" value="1"/>
</dbReference>
<dbReference type="SUPFAM" id="SSF53901">
    <property type="entry name" value="Thiolase-like"/>
    <property type="match status" value="2"/>
</dbReference>
<evidence type="ECO:0000256" key="4">
    <source>
        <dbReference type="RuleBase" id="RU003694"/>
    </source>
</evidence>
<evidence type="ECO:0000259" key="5">
    <source>
        <dbReference type="PROSITE" id="PS52004"/>
    </source>
</evidence>
<proteinExistence type="inferred from homology"/>
<comment type="similarity">
    <text evidence="1 4">Belongs to the thiolase-like superfamily. Beta-ketoacyl-ACP synthases family.</text>
</comment>
<keyword evidence="7" id="KW-1185">Reference proteome</keyword>
<keyword evidence="2 4" id="KW-0808">Transferase</keyword>
<dbReference type="InterPro" id="IPR014030">
    <property type="entry name" value="Ketoacyl_synth_N"/>
</dbReference>
<organism evidence="6 7">
    <name type="scientific">Streptomyces monticola</name>
    <dbReference type="NCBI Taxonomy" id="2666263"/>
    <lineage>
        <taxon>Bacteria</taxon>
        <taxon>Bacillati</taxon>
        <taxon>Actinomycetota</taxon>
        <taxon>Actinomycetes</taxon>
        <taxon>Kitasatosporales</taxon>
        <taxon>Streptomycetaceae</taxon>
        <taxon>Streptomyces</taxon>
    </lineage>
</organism>
<dbReference type="InterPro" id="IPR016039">
    <property type="entry name" value="Thiolase-like"/>
</dbReference>
<evidence type="ECO:0000313" key="7">
    <source>
        <dbReference type="Proteomes" id="UP001596523"/>
    </source>
</evidence>
<dbReference type="PANTHER" id="PTHR11712:SF322">
    <property type="entry name" value="POLYKETIDE BETA-KETOACYL SYNTHASE 2-RELATED"/>
    <property type="match status" value="1"/>
</dbReference>
<dbReference type="RefSeq" id="WP_381840416.1">
    <property type="nucleotide sequence ID" value="NZ_JBHTCF010000030.1"/>
</dbReference>
<dbReference type="InterPro" id="IPR020841">
    <property type="entry name" value="PKS_Beta-ketoAc_synthase_dom"/>
</dbReference>
<comment type="caution">
    <text evidence="6">The sequence shown here is derived from an EMBL/GenBank/DDBJ whole genome shotgun (WGS) entry which is preliminary data.</text>
</comment>
<accession>A0ABW2JVN7</accession>
<keyword evidence="3" id="KW-0012">Acyltransferase</keyword>
<reference evidence="7" key="1">
    <citation type="journal article" date="2019" name="Int. J. Syst. Evol. Microbiol.">
        <title>The Global Catalogue of Microorganisms (GCM) 10K type strain sequencing project: providing services to taxonomists for standard genome sequencing and annotation.</title>
        <authorList>
            <consortium name="The Broad Institute Genomics Platform"/>
            <consortium name="The Broad Institute Genome Sequencing Center for Infectious Disease"/>
            <person name="Wu L."/>
            <person name="Ma J."/>
        </authorList>
    </citation>
    <scope>NUCLEOTIDE SEQUENCE [LARGE SCALE GENOMIC DNA]</scope>
    <source>
        <strain evidence="7">SYNS20</strain>
    </source>
</reference>
<dbReference type="Pfam" id="PF02801">
    <property type="entry name" value="Ketoacyl-synt_C"/>
    <property type="match status" value="1"/>
</dbReference>
<dbReference type="PROSITE" id="PS52004">
    <property type="entry name" value="KS3_2"/>
    <property type="match status" value="1"/>
</dbReference>
<feature type="domain" description="Ketosynthase family 3 (KS3)" evidence="5">
    <location>
        <begin position="36"/>
        <end position="434"/>
    </location>
</feature>
<dbReference type="Proteomes" id="UP001596523">
    <property type="component" value="Unassembled WGS sequence"/>
</dbReference>
<dbReference type="CDD" id="cd00832">
    <property type="entry name" value="CLF"/>
    <property type="match status" value="1"/>
</dbReference>
<dbReference type="InterPro" id="IPR014031">
    <property type="entry name" value="Ketoacyl_synth_C"/>
</dbReference>
<dbReference type="Gene3D" id="3.40.47.10">
    <property type="match status" value="2"/>
</dbReference>